<proteinExistence type="inferred from homology"/>
<dbReference type="PANTHER" id="PTHR10504:SF131">
    <property type="entry name" value="BPI2 DOMAIN-CONTAINING PROTEIN"/>
    <property type="match status" value="1"/>
</dbReference>
<feature type="signal peptide" evidence="3">
    <location>
        <begin position="1"/>
        <end position="19"/>
    </location>
</feature>
<evidence type="ECO:0000256" key="1">
    <source>
        <dbReference type="ARBA" id="ARBA00007292"/>
    </source>
</evidence>
<protein>
    <submittedName>
        <fullName evidence="6">Uncharacterized protein</fullName>
    </submittedName>
</protein>
<reference evidence="6" key="1">
    <citation type="submission" date="2021-01" db="EMBL/GenBank/DDBJ databases">
        <authorList>
            <person name="Corre E."/>
            <person name="Pelletier E."/>
            <person name="Niang G."/>
            <person name="Scheremetjew M."/>
            <person name="Finn R."/>
            <person name="Kale V."/>
            <person name="Holt S."/>
            <person name="Cochrane G."/>
            <person name="Meng A."/>
            <person name="Brown T."/>
            <person name="Cohen L."/>
        </authorList>
    </citation>
    <scope>NUCLEOTIDE SEQUENCE</scope>
    <source>
        <strain evidence="6">NIES-2562</strain>
    </source>
</reference>
<feature type="chain" id="PRO_5031043026" evidence="3">
    <location>
        <begin position="20"/>
        <end position="339"/>
    </location>
</feature>
<feature type="domain" description="Lipid-binding serum glycoprotein C-terminal" evidence="5">
    <location>
        <begin position="262"/>
        <end position="337"/>
    </location>
</feature>
<sequence>MGKALVFLSFALLCSCSLSASPGLEVTISESILSKAWQAGVKVALPQLQSLSIPDTSGKTSTPVGSFDYTVSDVQISGFNIGSTSIQLQSGQGVELAASGLTLTVNLQFSFKEESWPHIKTGASATVTVKDGSATIVVLPTSTSDGHLQLSLTSRSVSLGDFEITVDGSMSWLYNFVESLFGGQSKGACESAIESAIDGQIPQLNTYLASLPTQYAIDMWQGSTVTVDYSVVNPPTITSSFMFLDALGGFSVNGQASSCPYKAPDMPQVASGNDVQVYVADYVENCFLYSLHEGGLLTTTIDDSMVPSSSPIHLNTTDLQGLEPNLYAAYPNMLVEVGR</sequence>
<dbReference type="InterPro" id="IPR017943">
    <property type="entry name" value="Bactericidal_perm-incr_a/b_dom"/>
</dbReference>
<dbReference type="InterPro" id="IPR032942">
    <property type="entry name" value="BPI/LBP/Plunc"/>
</dbReference>
<accession>A0A7S3GA35</accession>
<keyword evidence="3" id="KW-0732">Signal</keyword>
<evidence type="ECO:0000313" key="6">
    <source>
        <dbReference type="EMBL" id="CAE0255304.1"/>
    </source>
</evidence>
<evidence type="ECO:0000256" key="2">
    <source>
        <dbReference type="ARBA" id="ARBA00023157"/>
    </source>
</evidence>
<evidence type="ECO:0000256" key="3">
    <source>
        <dbReference type="SAM" id="SignalP"/>
    </source>
</evidence>
<comment type="similarity">
    <text evidence="1">Belongs to the BPI/LBP/Plunc superfamily. BPI/LBP family.</text>
</comment>
<keyword evidence="2" id="KW-1015">Disulfide bond</keyword>
<name>A0A7S3GA35_9EUKA</name>
<gene>
    <name evidence="6" type="ORF">PBIL07802_LOCUS17558</name>
</gene>
<dbReference type="PROSITE" id="PS51257">
    <property type="entry name" value="PROKAR_LIPOPROTEIN"/>
    <property type="match status" value="1"/>
</dbReference>
<evidence type="ECO:0000259" key="5">
    <source>
        <dbReference type="Pfam" id="PF02886"/>
    </source>
</evidence>
<dbReference type="EMBL" id="HBIB01027056">
    <property type="protein sequence ID" value="CAE0255304.1"/>
    <property type="molecule type" value="Transcribed_RNA"/>
</dbReference>
<dbReference type="AlphaFoldDB" id="A0A7S3GA35"/>
<dbReference type="SUPFAM" id="SSF55394">
    <property type="entry name" value="Bactericidal permeability-increasing protein, BPI"/>
    <property type="match status" value="2"/>
</dbReference>
<dbReference type="Pfam" id="PF01273">
    <property type="entry name" value="LBP_BPI_CETP"/>
    <property type="match status" value="1"/>
</dbReference>
<dbReference type="PANTHER" id="PTHR10504">
    <property type="entry name" value="BACTERICIDAL PERMEABILITY-INCREASING BPI PROTEIN-RELATED"/>
    <property type="match status" value="1"/>
</dbReference>
<dbReference type="InterPro" id="IPR001124">
    <property type="entry name" value="Lipid-bd_serum_glycop_C"/>
</dbReference>
<dbReference type="Pfam" id="PF02886">
    <property type="entry name" value="LBP_BPI_CETP_C"/>
    <property type="match status" value="1"/>
</dbReference>
<dbReference type="InterPro" id="IPR017942">
    <property type="entry name" value="Lipid-bd_serum_glycop_N"/>
</dbReference>
<dbReference type="Gene3D" id="3.15.20.10">
    <property type="entry name" value="Bactericidal permeability-increasing protein, domain 2"/>
    <property type="match status" value="1"/>
</dbReference>
<dbReference type="GO" id="GO:0008289">
    <property type="term" value="F:lipid binding"/>
    <property type="evidence" value="ECO:0007669"/>
    <property type="project" value="InterPro"/>
</dbReference>
<feature type="domain" description="Lipid-binding serum glycoprotein N-terminal" evidence="4">
    <location>
        <begin position="33"/>
        <end position="184"/>
    </location>
</feature>
<evidence type="ECO:0000259" key="4">
    <source>
        <dbReference type="Pfam" id="PF01273"/>
    </source>
</evidence>
<organism evidence="6">
    <name type="scientific">Palpitomonas bilix</name>
    <dbReference type="NCBI Taxonomy" id="652834"/>
    <lineage>
        <taxon>Eukaryota</taxon>
        <taxon>Eukaryota incertae sedis</taxon>
    </lineage>
</organism>
<dbReference type="Gene3D" id="3.15.10.10">
    <property type="entry name" value="Bactericidal permeability-increasing protein, domain 1"/>
    <property type="match status" value="1"/>
</dbReference>